<dbReference type="EC" id="2.7.13.3" evidence="2"/>
<dbReference type="SUPFAM" id="SSF63829">
    <property type="entry name" value="Calcium-dependent phosphotriesterase"/>
    <property type="match status" value="2"/>
</dbReference>
<dbReference type="SUPFAM" id="SSF55874">
    <property type="entry name" value="ATPase domain of HSP90 chaperone/DNA topoisomerase II/histidine kinase"/>
    <property type="match status" value="1"/>
</dbReference>
<dbReference type="SUPFAM" id="SSF47384">
    <property type="entry name" value="Homodimeric domain of signal transducing histidine kinase"/>
    <property type="match status" value="1"/>
</dbReference>
<dbReference type="Pfam" id="PF07494">
    <property type="entry name" value="Reg_prop"/>
    <property type="match status" value="5"/>
</dbReference>
<dbReference type="InterPro" id="IPR003661">
    <property type="entry name" value="HisK_dim/P_dom"/>
</dbReference>
<dbReference type="InterPro" id="IPR003594">
    <property type="entry name" value="HATPase_dom"/>
</dbReference>
<evidence type="ECO:0000256" key="4">
    <source>
        <dbReference type="SAM" id="Coils"/>
    </source>
</evidence>
<dbReference type="Gene3D" id="2.130.10.10">
    <property type="entry name" value="YVTN repeat-like/Quinoprotein amine dehydrogenase"/>
    <property type="match status" value="2"/>
</dbReference>
<accession>A0A4Q1CNL2</accession>
<proteinExistence type="predicted"/>
<keyword evidence="5" id="KW-0812">Transmembrane</keyword>
<dbReference type="PANTHER" id="PTHR43547:SF2">
    <property type="entry name" value="HYBRID SIGNAL TRANSDUCTION HISTIDINE KINASE C"/>
    <property type="match status" value="1"/>
</dbReference>
<dbReference type="AlphaFoldDB" id="A0A4Q1CNL2"/>
<keyword evidence="5" id="KW-1133">Transmembrane helix</keyword>
<dbReference type="Gene3D" id="1.10.287.130">
    <property type="match status" value="1"/>
</dbReference>
<dbReference type="InterPro" id="IPR015943">
    <property type="entry name" value="WD40/YVTN_repeat-like_dom_sf"/>
</dbReference>
<feature type="domain" description="Histidine kinase" evidence="6">
    <location>
        <begin position="843"/>
        <end position="1059"/>
    </location>
</feature>
<evidence type="ECO:0000256" key="1">
    <source>
        <dbReference type="ARBA" id="ARBA00000085"/>
    </source>
</evidence>
<dbReference type="SMART" id="SM00388">
    <property type="entry name" value="HisKA"/>
    <property type="match status" value="1"/>
</dbReference>
<dbReference type="InterPro" id="IPR011110">
    <property type="entry name" value="Reg_prop"/>
</dbReference>
<dbReference type="InterPro" id="IPR011123">
    <property type="entry name" value="Y_Y_Y"/>
</dbReference>
<dbReference type="PRINTS" id="PR00344">
    <property type="entry name" value="BCTRLSENSOR"/>
</dbReference>
<feature type="transmembrane region" description="Helical" evidence="5">
    <location>
        <begin position="781"/>
        <end position="800"/>
    </location>
</feature>
<keyword evidence="5" id="KW-0472">Membrane</keyword>
<keyword evidence="3" id="KW-0597">Phosphoprotein</keyword>
<dbReference type="OrthoDB" id="9809670at2"/>
<evidence type="ECO:0000259" key="6">
    <source>
        <dbReference type="PROSITE" id="PS50109"/>
    </source>
</evidence>
<keyword evidence="7" id="KW-0418">Kinase</keyword>
<dbReference type="Gene3D" id="2.60.40.10">
    <property type="entry name" value="Immunoglobulins"/>
    <property type="match status" value="1"/>
</dbReference>
<dbReference type="GO" id="GO:0000155">
    <property type="term" value="F:phosphorelay sensor kinase activity"/>
    <property type="evidence" value="ECO:0007669"/>
    <property type="project" value="InterPro"/>
</dbReference>
<dbReference type="Pfam" id="PF00512">
    <property type="entry name" value="HisKA"/>
    <property type="match status" value="1"/>
</dbReference>
<dbReference type="Pfam" id="PF02518">
    <property type="entry name" value="HATPase_c"/>
    <property type="match status" value="1"/>
</dbReference>
<protein>
    <recommendedName>
        <fullName evidence="2">histidine kinase</fullName>
        <ecNumber evidence="2">2.7.13.3</ecNumber>
    </recommendedName>
</protein>
<dbReference type="InterPro" id="IPR036097">
    <property type="entry name" value="HisK_dim/P_sf"/>
</dbReference>
<reference evidence="7 8" key="1">
    <citation type="submission" date="2019-01" db="EMBL/GenBank/DDBJ databases">
        <title>Lacibacter sp. strain TTM-7.</title>
        <authorList>
            <person name="Chen W.-M."/>
        </authorList>
    </citation>
    <scope>NUCLEOTIDE SEQUENCE [LARGE SCALE GENOMIC DNA]</scope>
    <source>
        <strain evidence="7 8">TTM-7</strain>
    </source>
</reference>
<dbReference type="InterPro" id="IPR005467">
    <property type="entry name" value="His_kinase_dom"/>
</dbReference>
<name>A0A4Q1CNL2_9BACT</name>
<evidence type="ECO:0000256" key="5">
    <source>
        <dbReference type="SAM" id="Phobius"/>
    </source>
</evidence>
<dbReference type="Pfam" id="PF07495">
    <property type="entry name" value="Y_Y_Y"/>
    <property type="match status" value="1"/>
</dbReference>
<dbReference type="PROSITE" id="PS50109">
    <property type="entry name" value="HIS_KIN"/>
    <property type="match status" value="1"/>
</dbReference>
<evidence type="ECO:0000313" key="8">
    <source>
        <dbReference type="Proteomes" id="UP000290204"/>
    </source>
</evidence>
<dbReference type="FunFam" id="2.60.40.10:FF:000791">
    <property type="entry name" value="Two-component system sensor histidine kinase/response regulator"/>
    <property type="match status" value="1"/>
</dbReference>
<sequence>MPLRFIIAICLLLAAQLPHLLLAQPYYFKRYQVENGLSHNSVICALQDKRGFMWFGTKDGLNRFDGYSFKTFRKNAADSNSIGNNFVNSLFEDKQGTLYVGTDRGLYRYNEKTEGFLLMPSTKEHSVFKLTGDANGNLWFISGFALCSYSPATAKLEYFDHINFFIATAICTTGDGSVWAGTIDGEIKKYIPGSRSFSTIPLFAKSSPAKFRYIETLVVTANGDLLAGTNNASVKRINPNQGTYTDLPLPLKRETHFYVKRILQVANNTLWLGTASGIFVYNLETGKGTQLEKNYSNPYSLSDNAVETMCTDKEGGVWVGTYFGGINYYPKQVTAFTKFFPAKNENSLSGNVVREIKKDKNGNLWIGTEDAGLNRYNPATGTFTHYEATGKPGSLSFFNLHGLEVTGNEVWIGTFEHGLDVLNMQSGKVVKHFQNSPGSVLASNFIYCIYALHPDSVLIGTTLGIYYYDRKQDQLKRVQGFPEWDWYTGIVKDNYGKLWATTFGRGIHCYNPATGKSETFEYKETDTTSLSSNRVNSVFKDSRNHLWFTTEDGLCRWNETTHRFTRYGTANGFPSNFMFSILEANANELWISTTKGLARFNTVTEKADVFTTANGLISDQFNYSSAYKDEDGRMYFGSMKGLVSFHPKEFRQSTFSPPVYITGFEIANQETGIAKKGSPLQASITFTDSIVLTHNQSTFSIDFAALEFSATETIQYAYQMKELSNNWVNLKKNRRVDFAELPAGTYHFRLKAMNSYGISSPNEKLLIIRILPPWWKSNSAYSIYFLAALLFVVFVIRYYYLRMKEKNKRQLEQLEAAQEKELLEMQLAKNKELLDAKIDFFTNVAHEIKTPLTLIKVPLTKITKKTEALPELERSIKIMNRNTNRLIELTNQLLDFRQTEIDKFHLDLAVSNITQLTEEACNDFTDLAEENNLSFICNIPQEPLYAKIDVDAFNKILYNLIGNAVKFAAKHVTVALLPNYKAADSFTIQVKNDGYLIPEELKEKIFEPFYRIRETETQTGSGIGLALALSLTQLHKGALVLDPPSENMNCFSLTLPLNNDSATSV</sequence>
<evidence type="ECO:0000313" key="7">
    <source>
        <dbReference type="EMBL" id="RXK62199.1"/>
    </source>
</evidence>
<dbReference type="PANTHER" id="PTHR43547">
    <property type="entry name" value="TWO-COMPONENT HISTIDINE KINASE"/>
    <property type="match status" value="1"/>
</dbReference>
<keyword evidence="8" id="KW-1185">Reference proteome</keyword>
<keyword evidence="4" id="KW-0175">Coiled coil</keyword>
<dbReference type="FunFam" id="1.10.287.130:FF:000045">
    <property type="entry name" value="Two-component system sensor histidine kinase/response regulator"/>
    <property type="match status" value="1"/>
</dbReference>
<dbReference type="InterPro" id="IPR004358">
    <property type="entry name" value="Sig_transdc_His_kin-like_C"/>
</dbReference>
<evidence type="ECO:0000256" key="2">
    <source>
        <dbReference type="ARBA" id="ARBA00012438"/>
    </source>
</evidence>
<evidence type="ECO:0000256" key="3">
    <source>
        <dbReference type="ARBA" id="ARBA00022553"/>
    </source>
</evidence>
<dbReference type="Proteomes" id="UP000290204">
    <property type="component" value="Unassembled WGS sequence"/>
</dbReference>
<comment type="caution">
    <text evidence="7">The sequence shown here is derived from an EMBL/GenBank/DDBJ whole genome shotgun (WGS) entry which is preliminary data.</text>
</comment>
<dbReference type="InterPro" id="IPR013783">
    <property type="entry name" value="Ig-like_fold"/>
</dbReference>
<gene>
    <name evidence="7" type="ORF">ESA94_04085</name>
</gene>
<dbReference type="EMBL" id="SDHW01000001">
    <property type="protein sequence ID" value="RXK62199.1"/>
    <property type="molecule type" value="Genomic_DNA"/>
</dbReference>
<keyword evidence="7" id="KW-0808">Transferase</keyword>
<organism evidence="7 8">
    <name type="scientific">Lacibacter luteus</name>
    <dbReference type="NCBI Taxonomy" id="2508719"/>
    <lineage>
        <taxon>Bacteria</taxon>
        <taxon>Pseudomonadati</taxon>
        <taxon>Bacteroidota</taxon>
        <taxon>Chitinophagia</taxon>
        <taxon>Chitinophagales</taxon>
        <taxon>Chitinophagaceae</taxon>
        <taxon>Lacibacter</taxon>
    </lineage>
</organism>
<feature type="coiled-coil region" evidence="4">
    <location>
        <begin position="800"/>
        <end position="831"/>
    </location>
</feature>
<dbReference type="CDD" id="cd00082">
    <property type="entry name" value="HisKA"/>
    <property type="match status" value="1"/>
</dbReference>
<dbReference type="SMART" id="SM00387">
    <property type="entry name" value="HATPase_c"/>
    <property type="match status" value="1"/>
</dbReference>
<comment type="catalytic activity">
    <reaction evidence="1">
        <text>ATP + protein L-histidine = ADP + protein N-phospho-L-histidine.</text>
        <dbReference type="EC" id="2.7.13.3"/>
    </reaction>
</comment>
<dbReference type="InterPro" id="IPR036890">
    <property type="entry name" value="HATPase_C_sf"/>
</dbReference>
<dbReference type="CDD" id="cd00075">
    <property type="entry name" value="HATPase"/>
    <property type="match status" value="1"/>
</dbReference>
<dbReference type="Gene3D" id="3.30.565.10">
    <property type="entry name" value="Histidine kinase-like ATPase, C-terminal domain"/>
    <property type="match status" value="1"/>
</dbReference>